<evidence type="ECO:0000259" key="4">
    <source>
        <dbReference type="PROSITE" id="PS51194"/>
    </source>
</evidence>
<dbReference type="InterPro" id="IPR001650">
    <property type="entry name" value="Helicase_C-like"/>
</dbReference>
<evidence type="ECO:0000256" key="2">
    <source>
        <dbReference type="ARBA" id="ARBA00022801"/>
    </source>
</evidence>
<reference evidence="5" key="1">
    <citation type="submission" date="2021-12" db="EMBL/GenBank/DDBJ databases">
        <title>Convergent genome expansion in fungi linked to evolution of root-endophyte symbiosis.</title>
        <authorList>
            <consortium name="DOE Joint Genome Institute"/>
            <person name="Ke Y.-H."/>
            <person name="Bonito G."/>
            <person name="Liao H.-L."/>
            <person name="Looney B."/>
            <person name="Rojas-Flechas A."/>
            <person name="Nash J."/>
            <person name="Hameed K."/>
            <person name="Schadt C."/>
            <person name="Martin F."/>
            <person name="Crous P.W."/>
            <person name="Miettinen O."/>
            <person name="Magnuson J.K."/>
            <person name="Labbe J."/>
            <person name="Jacobson D."/>
            <person name="Doktycz M.J."/>
            <person name="Veneault-Fourrey C."/>
            <person name="Kuo A."/>
            <person name="Mondo S."/>
            <person name="Calhoun S."/>
            <person name="Riley R."/>
            <person name="Ohm R."/>
            <person name="LaButti K."/>
            <person name="Andreopoulos B."/>
            <person name="Pangilinan J."/>
            <person name="Nolan M."/>
            <person name="Tritt A."/>
            <person name="Clum A."/>
            <person name="Lipzen A."/>
            <person name="Daum C."/>
            <person name="Barry K."/>
            <person name="Grigoriev I.V."/>
            <person name="Vilgalys R."/>
        </authorList>
    </citation>
    <scope>NUCLEOTIDE SEQUENCE</scope>
    <source>
        <strain evidence="5">PMI_201</strain>
    </source>
</reference>
<dbReference type="PANTHER" id="PTHR45626">
    <property type="entry name" value="TRANSCRIPTION TERMINATION FACTOR 2-RELATED"/>
    <property type="match status" value="1"/>
</dbReference>
<dbReference type="GeneID" id="70251166"/>
<dbReference type="GO" id="GO:0016787">
    <property type="term" value="F:hydrolase activity"/>
    <property type="evidence" value="ECO:0007669"/>
    <property type="project" value="UniProtKB-KW"/>
</dbReference>
<keyword evidence="1" id="KW-0547">Nucleotide-binding</keyword>
<dbReference type="PROSITE" id="PS51194">
    <property type="entry name" value="HELICASE_CTER"/>
    <property type="match status" value="1"/>
</dbReference>
<dbReference type="Proteomes" id="UP001201262">
    <property type="component" value="Unassembled WGS sequence"/>
</dbReference>
<dbReference type="PANTHER" id="PTHR45626:SF11">
    <property type="entry name" value="FAMILY HELICASE, PUTATIVE (AFU_ORTHOLOGUE AFUA_5G06590)-RELATED"/>
    <property type="match status" value="1"/>
</dbReference>
<dbReference type="RefSeq" id="XP_046068835.1">
    <property type="nucleotide sequence ID" value="XM_046220879.1"/>
</dbReference>
<evidence type="ECO:0000313" key="6">
    <source>
        <dbReference type="Proteomes" id="UP001201262"/>
    </source>
</evidence>
<dbReference type="Pfam" id="PF00271">
    <property type="entry name" value="Helicase_C"/>
    <property type="match status" value="1"/>
</dbReference>
<protein>
    <submittedName>
        <fullName evidence="5">P-loop containing nucleoside triphosphate hydrolase protein</fullName>
    </submittedName>
</protein>
<dbReference type="GO" id="GO:0006281">
    <property type="term" value="P:DNA repair"/>
    <property type="evidence" value="ECO:0007669"/>
    <property type="project" value="TreeGrafter"/>
</dbReference>
<dbReference type="GO" id="GO:0005634">
    <property type="term" value="C:nucleus"/>
    <property type="evidence" value="ECO:0007669"/>
    <property type="project" value="TreeGrafter"/>
</dbReference>
<dbReference type="Pfam" id="PF00176">
    <property type="entry name" value="SNF2-rel_dom"/>
    <property type="match status" value="1"/>
</dbReference>
<evidence type="ECO:0000256" key="1">
    <source>
        <dbReference type="ARBA" id="ARBA00022741"/>
    </source>
</evidence>
<organism evidence="5 6">
    <name type="scientific">Talaromyces proteolyticus</name>
    <dbReference type="NCBI Taxonomy" id="1131652"/>
    <lineage>
        <taxon>Eukaryota</taxon>
        <taxon>Fungi</taxon>
        <taxon>Dikarya</taxon>
        <taxon>Ascomycota</taxon>
        <taxon>Pezizomycotina</taxon>
        <taxon>Eurotiomycetes</taxon>
        <taxon>Eurotiomycetidae</taxon>
        <taxon>Eurotiales</taxon>
        <taxon>Trichocomaceae</taxon>
        <taxon>Talaromyces</taxon>
        <taxon>Talaromyces sect. Bacilispori</taxon>
    </lineage>
</organism>
<feature type="domain" description="Helicase C-terminal" evidence="4">
    <location>
        <begin position="478"/>
        <end position="626"/>
    </location>
</feature>
<evidence type="ECO:0000256" key="3">
    <source>
        <dbReference type="ARBA" id="ARBA00022840"/>
    </source>
</evidence>
<dbReference type="InterPro" id="IPR027417">
    <property type="entry name" value="P-loop_NTPase"/>
</dbReference>
<dbReference type="GO" id="GO:0005524">
    <property type="term" value="F:ATP binding"/>
    <property type="evidence" value="ECO:0007669"/>
    <property type="project" value="UniProtKB-KW"/>
</dbReference>
<name>A0AAD4KI38_9EURO</name>
<accession>A0AAD4KI38</accession>
<sequence>MDANKDYEAQCLASLLEKLGNVRESYNSLTSNSVELKATHKPLYFEDDMDLDYVDEDNADHDDMKLDLKPGFVYVGNRQYKVQDYLGEEWVEKFMITLHNIPSAAKPDCFAIEPHPWQLHGAAKLHYLCQSSFRGGICGDSMGLGKTLLAITAMELARDERESFSLVDSAPKILILDDAKTTASVLAEAKYDIIICSYHFLSNAHRRLTEFDERLALYKRGAGPLPPRPVGGLLGKFWKLLDLPVKRMVLDECQTIKREEGRFFQAVRSVYRRGTILLSGTILSNRWFDVANPIAMLSGHPFDTRSKFMNALAVTTKNTRVNAYGEPDIVSIQRLMLAFTFARPSSCLLMPGAVMNDATFELTAEELVKVTEATIRYERARASVLKEGGDSTENKKALEFAVVAQLLAAHNFLTEDSVADIPIATVELEGDPDQFLVRLTQMNSQDLGSRNRKEWLKFLDDTNISNLRNSSRVRAIILVLEHIRKTWPDEKVVIFSTFLRFLDVISRVIRRTFGDICLEFNGTLDVNAKQCVQNAFTNNPSHKYMLITSGSGGVGLNLQEGSIVLQAEVWWNRNLELQSYARCWRQGQQRTVKIFRMLATNSPIDASIKSCQTAKEKVNSTIMDVIVKEDGAALRVPVYRS</sequence>
<dbReference type="SMART" id="SM00490">
    <property type="entry name" value="HELICc"/>
    <property type="match status" value="1"/>
</dbReference>
<gene>
    <name evidence="5" type="ORF">BGW36DRAFT_430704</name>
</gene>
<dbReference type="AlphaFoldDB" id="A0AAD4KI38"/>
<dbReference type="InterPro" id="IPR049730">
    <property type="entry name" value="SNF2/RAD54-like_C"/>
</dbReference>
<keyword evidence="3" id="KW-0067">ATP-binding</keyword>
<dbReference type="InterPro" id="IPR000330">
    <property type="entry name" value="SNF2_N"/>
</dbReference>
<dbReference type="EMBL" id="JAJTJA010000010">
    <property type="protein sequence ID" value="KAH8692962.1"/>
    <property type="molecule type" value="Genomic_DNA"/>
</dbReference>
<dbReference type="GO" id="GO:0008094">
    <property type="term" value="F:ATP-dependent activity, acting on DNA"/>
    <property type="evidence" value="ECO:0007669"/>
    <property type="project" value="TreeGrafter"/>
</dbReference>
<dbReference type="CDD" id="cd18793">
    <property type="entry name" value="SF2_C_SNF"/>
    <property type="match status" value="1"/>
</dbReference>
<proteinExistence type="predicted"/>
<dbReference type="SUPFAM" id="SSF52540">
    <property type="entry name" value="P-loop containing nucleoside triphosphate hydrolases"/>
    <property type="match status" value="2"/>
</dbReference>
<dbReference type="InterPro" id="IPR038718">
    <property type="entry name" value="SNF2-like_sf"/>
</dbReference>
<dbReference type="Gene3D" id="3.40.50.300">
    <property type="entry name" value="P-loop containing nucleotide triphosphate hydrolases"/>
    <property type="match status" value="1"/>
</dbReference>
<comment type="caution">
    <text evidence="5">The sequence shown here is derived from an EMBL/GenBank/DDBJ whole genome shotgun (WGS) entry which is preliminary data.</text>
</comment>
<evidence type="ECO:0000313" key="5">
    <source>
        <dbReference type="EMBL" id="KAH8692962.1"/>
    </source>
</evidence>
<dbReference type="Gene3D" id="3.40.50.10810">
    <property type="entry name" value="Tandem AAA-ATPase domain"/>
    <property type="match status" value="1"/>
</dbReference>
<keyword evidence="2 5" id="KW-0378">Hydrolase</keyword>
<dbReference type="InterPro" id="IPR050628">
    <property type="entry name" value="SNF2_RAD54_helicase_TF"/>
</dbReference>
<keyword evidence="6" id="KW-1185">Reference proteome</keyword>